<dbReference type="PANTHER" id="PTHR34820:SF4">
    <property type="entry name" value="INNER MEMBRANE PROTEIN YEBZ"/>
    <property type="match status" value="1"/>
</dbReference>
<feature type="transmembrane region" description="Helical" evidence="7">
    <location>
        <begin position="103"/>
        <end position="122"/>
    </location>
</feature>
<feature type="region of interest" description="Disordered" evidence="6">
    <location>
        <begin position="663"/>
        <end position="730"/>
    </location>
</feature>
<dbReference type="InterPro" id="IPR008457">
    <property type="entry name" value="Cu-R_CopD_dom"/>
</dbReference>
<feature type="transmembrane region" description="Helical" evidence="7">
    <location>
        <begin position="556"/>
        <end position="577"/>
    </location>
</feature>
<dbReference type="AlphaFoldDB" id="A0A7W3IQH5"/>
<dbReference type="InterPro" id="IPR032694">
    <property type="entry name" value="CopC/D"/>
</dbReference>
<accession>A0A7W3IQH5</accession>
<evidence type="ECO:0000256" key="2">
    <source>
        <dbReference type="ARBA" id="ARBA00022475"/>
    </source>
</evidence>
<dbReference type="GO" id="GO:0006825">
    <property type="term" value="P:copper ion transport"/>
    <property type="evidence" value="ECO:0007669"/>
    <property type="project" value="InterPro"/>
</dbReference>
<comment type="caution">
    <text evidence="9">The sequence shown here is derived from an EMBL/GenBank/DDBJ whole genome shotgun (WGS) entry which is preliminary data.</text>
</comment>
<evidence type="ECO:0000256" key="3">
    <source>
        <dbReference type="ARBA" id="ARBA00022692"/>
    </source>
</evidence>
<keyword evidence="10" id="KW-1185">Reference proteome</keyword>
<dbReference type="Pfam" id="PF05425">
    <property type="entry name" value="CopD"/>
    <property type="match status" value="1"/>
</dbReference>
<keyword evidence="3 7" id="KW-0812">Transmembrane</keyword>
<dbReference type="EMBL" id="JACGWT010000001">
    <property type="protein sequence ID" value="MBA8793344.1"/>
    <property type="molecule type" value="Genomic_DNA"/>
</dbReference>
<evidence type="ECO:0000256" key="4">
    <source>
        <dbReference type="ARBA" id="ARBA00022989"/>
    </source>
</evidence>
<organism evidence="9 10">
    <name type="scientific">Microlunatus kandeliicorticis</name>
    <dbReference type="NCBI Taxonomy" id="1759536"/>
    <lineage>
        <taxon>Bacteria</taxon>
        <taxon>Bacillati</taxon>
        <taxon>Actinomycetota</taxon>
        <taxon>Actinomycetes</taxon>
        <taxon>Propionibacteriales</taxon>
        <taxon>Propionibacteriaceae</taxon>
        <taxon>Microlunatus</taxon>
    </lineage>
</organism>
<feature type="compositionally biased region" description="Low complexity" evidence="6">
    <location>
        <begin position="673"/>
        <end position="688"/>
    </location>
</feature>
<dbReference type="InterPro" id="IPR019108">
    <property type="entry name" value="Caa3_assmbl_CtaG-rel"/>
</dbReference>
<feature type="transmembrane region" description="Helical" evidence="7">
    <location>
        <begin position="377"/>
        <end position="396"/>
    </location>
</feature>
<feature type="transmembrane region" description="Helical" evidence="7">
    <location>
        <begin position="241"/>
        <end position="265"/>
    </location>
</feature>
<dbReference type="GO" id="GO:0005886">
    <property type="term" value="C:plasma membrane"/>
    <property type="evidence" value="ECO:0007669"/>
    <property type="project" value="UniProtKB-SubCell"/>
</dbReference>
<feature type="transmembrane region" description="Helical" evidence="7">
    <location>
        <begin position="277"/>
        <end position="298"/>
    </location>
</feature>
<keyword evidence="4 7" id="KW-1133">Transmembrane helix</keyword>
<keyword evidence="5 7" id="KW-0472">Membrane</keyword>
<feature type="transmembrane region" description="Helical" evidence="7">
    <location>
        <begin position="318"/>
        <end position="336"/>
    </location>
</feature>
<evidence type="ECO:0000256" key="5">
    <source>
        <dbReference type="ARBA" id="ARBA00023136"/>
    </source>
</evidence>
<proteinExistence type="predicted"/>
<feature type="transmembrane region" description="Helical" evidence="7">
    <location>
        <begin position="59"/>
        <end position="82"/>
    </location>
</feature>
<feature type="transmembrane region" description="Helical" evidence="7">
    <location>
        <begin position="408"/>
        <end position="432"/>
    </location>
</feature>
<feature type="transmembrane region" description="Helical" evidence="7">
    <location>
        <begin position="490"/>
        <end position="511"/>
    </location>
</feature>
<keyword evidence="2" id="KW-1003">Cell membrane</keyword>
<evidence type="ECO:0000259" key="8">
    <source>
        <dbReference type="Pfam" id="PF05425"/>
    </source>
</evidence>
<evidence type="ECO:0000313" key="9">
    <source>
        <dbReference type="EMBL" id="MBA8793344.1"/>
    </source>
</evidence>
<name>A0A7W3IQH5_9ACTN</name>
<feature type="transmembrane region" description="Helical" evidence="7">
    <location>
        <begin position="438"/>
        <end position="462"/>
    </location>
</feature>
<dbReference type="Pfam" id="PF09678">
    <property type="entry name" value="Caa3_CtaG"/>
    <property type="match status" value="1"/>
</dbReference>
<comment type="subcellular location">
    <subcellularLocation>
        <location evidence="1">Cell membrane</location>
        <topology evidence="1">Multi-pass membrane protein</topology>
    </subcellularLocation>
</comment>
<feature type="transmembrane region" description="Helical" evidence="7">
    <location>
        <begin position="209"/>
        <end position="229"/>
    </location>
</feature>
<dbReference type="PANTHER" id="PTHR34820">
    <property type="entry name" value="INNER MEMBRANE PROTEIN YEBZ"/>
    <property type="match status" value="1"/>
</dbReference>
<dbReference type="RefSeq" id="WP_182558857.1">
    <property type="nucleotide sequence ID" value="NZ_JACGWT010000001.1"/>
</dbReference>
<feature type="transmembrane region" description="Helical" evidence="7">
    <location>
        <begin position="149"/>
        <end position="169"/>
    </location>
</feature>
<feature type="transmembrane region" description="Helical" evidence="7">
    <location>
        <begin position="18"/>
        <end position="39"/>
    </location>
</feature>
<sequence>MSTTTEAGADTRAGYRPVLLAGALSVLVTLLVLGLTGQLGAPARGLLDPGVVVRVGLPALRAVHDGAASLTVGLLLVCAFLLPPARRSEPDRLVGTRQAVLKLAVTSAAVWLFAALGVLVLTTSDVSGIPPGGPGFTTTLLSFLTQVDLGRALGVSVLAVLVVINLAVLATRVVAVAWAAVFAVLALLPLSLAGHAGGARDHMNAVDSLALHLVGVVVWVGGLGALVLTSRRLGRDLPAVAARYSTLAGGCFALVALSGVINAGLRLGWSVTALAGGYGLLVLGKALALVLLGVAGWLHRRRTLPAIGTAPGAFRRLAAVEVLLMGATLGLAVALSRSAPPVGATESTDRYVALLSYPAPPPATPLRYLTVWYPETLWLLAAVAGAGFYLAAVVRLRRRGVTWPIGRTISWLGGCLLLAYVTSGGIAVYGMLTFSAHMLQHMALMVLVPMPLVFGAPVTLALRALRARTDGSLGPRETLLRLIHSRPLRVLGHPLVAAALFVGGLVVFYYTDLFQLALFTHTGHTLMTLHFLGTGYLFIWSLAGPDPGPSRPSYPLRMLLLLGTLAVHAFFGLSLMGSAELLAPDWWAALGRTDQAALLADQQTGGALAWGLGDIPSLLLGLALLVSWVRSDGRRTRQYDRKADRDGDADLARYNAQLAELASRSGRLRSNPDGARATETTAEAPAQDAAREAAEAGTDVRTETAAGHGGAQDGAEGRVAGPAGSDRGRR</sequence>
<evidence type="ECO:0000313" key="10">
    <source>
        <dbReference type="Proteomes" id="UP000523079"/>
    </source>
</evidence>
<feature type="transmembrane region" description="Helical" evidence="7">
    <location>
        <begin position="523"/>
        <end position="544"/>
    </location>
</feature>
<evidence type="ECO:0000256" key="1">
    <source>
        <dbReference type="ARBA" id="ARBA00004651"/>
    </source>
</evidence>
<reference evidence="9 10" key="1">
    <citation type="submission" date="2020-07" db="EMBL/GenBank/DDBJ databases">
        <title>Sequencing the genomes of 1000 actinobacteria strains.</title>
        <authorList>
            <person name="Klenk H.-P."/>
        </authorList>
    </citation>
    <scope>NUCLEOTIDE SEQUENCE [LARGE SCALE GENOMIC DNA]</scope>
    <source>
        <strain evidence="9 10">DSM 100723</strain>
    </source>
</reference>
<protein>
    <submittedName>
        <fullName evidence="9">Putative copper resistance protein D</fullName>
    </submittedName>
</protein>
<evidence type="ECO:0000256" key="7">
    <source>
        <dbReference type="SAM" id="Phobius"/>
    </source>
</evidence>
<feature type="compositionally biased region" description="Basic and acidic residues" evidence="6">
    <location>
        <begin position="689"/>
        <end position="702"/>
    </location>
</feature>
<feature type="transmembrane region" description="Helical" evidence="7">
    <location>
        <begin position="607"/>
        <end position="629"/>
    </location>
</feature>
<dbReference type="Proteomes" id="UP000523079">
    <property type="component" value="Unassembled WGS sequence"/>
</dbReference>
<feature type="domain" description="Copper resistance protein D" evidence="8">
    <location>
        <begin position="239"/>
        <end position="335"/>
    </location>
</feature>
<feature type="transmembrane region" description="Helical" evidence="7">
    <location>
        <begin position="176"/>
        <end position="197"/>
    </location>
</feature>
<evidence type="ECO:0000256" key="6">
    <source>
        <dbReference type="SAM" id="MobiDB-lite"/>
    </source>
</evidence>
<gene>
    <name evidence="9" type="ORF">FHX74_000938</name>
</gene>